<feature type="domain" description="Organic solvent tolerance-like N-terminal" evidence="5">
    <location>
        <begin position="72"/>
        <end position="192"/>
    </location>
</feature>
<dbReference type="Pfam" id="PF03968">
    <property type="entry name" value="LptD_N"/>
    <property type="match status" value="1"/>
</dbReference>
<feature type="domain" description="LptD C-terminal" evidence="6">
    <location>
        <begin position="316"/>
        <end position="692"/>
    </location>
</feature>
<dbReference type="HAMAP" id="MF_01411">
    <property type="entry name" value="LPS_assembly_LptD"/>
    <property type="match status" value="1"/>
</dbReference>
<accession>A0ABT6JNI1</accession>
<comment type="similarity">
    <text evidence="4">Belongs to the LptD family.</text>
</comment>
<evidence type="ECO:0000256" key="4">
    <source>
        <dbReference type="HAMAP-Rule" id="MF_01411"/>
    </source>
</evidence>
<keyword evidence="1 4" id="KW-0732">Signal</keyword>
<dbReference type="PANTHER" id="PTHR30189:SF1">
    <property type="entry name" value="LPS-ASSEMBLY PROTEIN LPTD"/>
    <property type="match status" value="1"/>
</dbReference>
<comment type="caution">
    <text evidence="4">Lacks conserved residue(s) required for the propagation of feature annotation.</text>
</comment>
<gene>
    <name evidence="4 7" type="primary">lptD</name>
    <name evidence="7" type="ORF">QFW80_17095</name>
</gene>
<comment type="function">
    <text evidence="4">Together with LptE, is involved in the assembly of lipopolysaccharide (LPS) at the surface of the outer membrane.</text>
</comment>
<proteinExistence type="inferred from homology"/>
<dbReference type="InterPro" id="IPR020889">
    <property type="entry name" value="LipoPS_assembly_LptD"/>
</dbReference>
<dbReference type="NCBIfam" id="NF003358">
    <property type="entry name" value="PRK04423.1"/>
    <property type="match status" value="1"/>
</dbReference>
<dbReference type="InterPro" id="IPR050218">
    <property type="entry name" value="LptD"/>
</dbReference>
<dbReference type="InterPro" id="IPR007543">
    <property type="entry name" value="LptD_C"/>
</dbReference>
<dbReference type="Proteomes" id="UP001156831">
    <property type="component" value="Unassembled WGS sequence"/>
</dbReference>
<evidence type="ECO:0000256" key="1">
    <source>
        <dbReference type="ARBA" id="ARBA00022729"/>
    </source>
</evidence>
<feature type="chain" id="PRO_5044942180" description="LPS-assembly protein LptD" evidence="4">
    <location>
        <begin position="23"/>
        <end position="797"/>
    </location>
</feature>
<evidence type="ECO:0000256" key="3">
    <source>
        <dbReference type="ARBA" id="ARBA00023237"/>
    </source>
</evidence>
<dbReference type="PANTHER" id="PTHR30189">
    <property type="entry name" value="LPS-ASSEMBLY PROTEIN"/>
    <property type="match status" value="1"/>
</dbReference>
<sequence precursor="true">MRQALRLLPLPICIALSLAAHADDDIPVDWSLCPVEDAVPLFPDAQAPVGNAADRENLPTDIQGDQTVGMDGGLYNVTGNVTLRRGDQFLGTDRIEFAQDTGTYTATGNVRYQDSGMRVVAERLEGDQNNDSHRIDNVRYQLTERRGNGGAERIEMQDARGRMFESTYSTCPPSQRWWELRAQRIDVDTDEGTGVARNATLRIGKVPILYVPYLAFPIDDQRRTGLLYPSISMSSRNGFDWRQPIYFNLAPNYDMTLTPRYMSRRGLQLGTEFRHLYSRGRGTLDFQALPSDDLAWRERDEEIIEVPIAENRREDNRGAFRYTGHHNIDRTWQARANLYWFSDPRWIEDSSSNVEGLSVSSLTSTVGVYGRGRYWNALVEGQYRHLTDYTFSETRLPYNRLPRAYVNWEQPVGRWLVAGADAEVTRFSHLDAESKPGGSRLYAKPWVSLPLEGASWYVRPTVAFRHVQYRLDNALAEDLDPGSPDDAPSASHAIGTVDAGLFFDRDTRFRGDDYLHTLEPRLFYLNSPYREQDDMPLFDTRPMTFSWGQLFRDNRYSGADRQGDANQLTMALTTRLIRESDGREKLSASIGQIQYFKDARVTLGNEAPIEEGESAWVVDTNYAINDRWTIGASYQWNPATRREDLASFRTRYLIGDEGIVNLSYRYRRNVLRQTDLLEQVDLSFLYPINPTWSLVGRYYYSLQDKQVLEGIAGVQWESCCVAARLVARRYVRNTRGDMNDSIQLEIELKGLGSAGPDNRSRLRRAILGYHRDDLYLVPPSELRSSADDDISADDPLP</sequence>
<comment type="subunit">
    <text evidence="4">Component of the lipopolysaccharide transport and assembly complex. Interacts with LptE and LptA.</text>
</comment>
<evidence type="ECO:0000256" key="2">
    <source>
        <dbReference type="ARBA" id="ARBA00023136"/>
    </source>
</evidence>
<comment type="subcellular location">
    <subcellularLocation>
        <location evidence="4">Cell outer membrane</location>
    </subcellularLocation>
</comment>
<comment type="caution">
    <text evidence="7">The sequence shown here is derived from an EMBL/GenBank/DDBJ whole genome shotgun (WGS) entry which is preliminary data.</text>
</comment>
<keyword evidence="3 4" id="KW-0998">Cell outer membrane</keyword>
<keyword evidence="8" id="KW-1185">Reference proteome</keyword>
<dbReference type="Pfam" id="PF04453">
    <property type="entry name" value="LptD"/>
    <property type="match status" value="1"/>
</dbReference>
<evidence type="ECO:0000313" key="7">
    <source>
        <dbReference type="EMBL" id="MDH5832237.1"/>
    </source>
</evidence>
<organism evidence="7 8">
    <name type="scientific">Luteimonas rhizosphaericola</name>
    <dbReference type="NCBI Taxonomy" id="3042024"/>
    <lineage>
        <taxon>Bacteria</taxon>
        <taxon>Pseudomonadati</taxon>
        <taxon>Pseudomonadota</taxon>
        <taxon>Gammaproteobacteria</taxon>
        <taxon>Lysobacterales</taxon>
        <taxon>Lysobacteraceae</taxon>
        <taxon>Luteimonas</taxon>
    </lineage>
</organism>
<dbReference type="EMBL" id="JARXRN010000029">
    <property type="protein sequence ID" value="MDH5832237.1"/>
    <property type="molecule type" value="Genomic_DNA"/>
</dbReference>
<evidence type="ECO:0000259" key="6">
    <source>
        <dbReference type="Pfam" id="PF04453"/>
    </source>
</evidence>
<protein>
    <recommendedName>
        <fullName evidence="4">LPS-assembly protein LptD</fullName>
    </recommendedName>
</protein>
<evidence type="ECO:0000313" key="8">
    <source>
        <dbReference type="Proteomes" id="UP001156831"/>
    </source>
</evidence>
<keyword evidence="2 4" id="KW-0472">Membrane</keyword>
<evidence type="ECO:0000259" key="5">
    <source>
        <dbReference type="Pfam" id="PF03968"/>
    </source>
</evidence>
<dbReference type="InterPro" id="IPR005653">
    <property type="entry name" value="OstA-like_N"/>
</dbReference>
<dbReference type="RefSeq" id="WP_280603305.1">
    <property type="nucleotide sequence ID" value="NZ_JARXRN010000029.1"/>
</dbReference>
<dbReference type="SUPFAM" id="SSF56935">
    <property type="entry name" value="Porins"/>
    <property type="match status" value="1"/>
</dbReference>
<name>A0ABT6JNI1_9GAMM</name>
<reference evidence="7 8" key="1">
    <citation type="submission" date="2023-04" db="EMBL/GenBank/DDBJ databases">
        <title>Luteimonas sp. M1R5S18.</title>
        <authorList>
            <person name="Sun J.-Q."/>
        </authorList>
    </citation>
    <scope>NUCLEOTIDE SEQUENCE [LARGE SCALE GENOMIC DNA]</scope>
    <source>
        <strain evidence="7 8">M1R5S18</strain>
    </source>
</reference>
<feature type="signal peptide" evidence="4">
    <location>
        <begin position="1"/>
        <end position="22"/>
    </location>
</feature>